<dbReference type="GO" id="GO:0016787">
    <property type="term" value="F:hydrolase activity"/>
    <property type="evidence" value="ECO:0007669"/>
    <property type="project" value="UniProtKB-KW"/>
</dbReference>
<evidence type="ECO:0000313" key="2">
    <source>
        <dbReference type="Proteomes" id="UP000254572"/>
    </source>
</evidence>
<reference evidence="1 2" key="1">
    <citation type="submission" date="2018-06" db="EMBL/GenBank/DDBJ databases">
        <authorList>
            <consortium name="Pathogen Informatics"/>
            <person name="Doyle S."/>
        </authorList>
    </citation>
    <scope>NUCLEOTIDE SEQUENCE [LARGE SCALE GENOMIC DNA]</scope>
    <source>
        <strain evidence="1 2">NCTC13294</strain>
    </source>
</reference>
<dbReference type="Proteomes" id="UP000254572">
    <property type="component" value="Unassembled WGS sequence"/>
</dbReference>
<dbReference type="Pfam" id="PF06821">
    <property type="entry name" value="Ser_hydrolase"/>
    <property type="match status" value="1"/>
</dbReference>
<evidence type="ECO:0000313" key="1">
    <source>
        <dbReference type="EMBL" id="SUX23948.1"/>
    </source>
</evidence>
<gene>
    <name evidence="1" type="primary">ydeN</name>
    <name evidence="1" type="ORF">NCTC13294_01630</name>
</gene>
<dbReference type="PANTHER" id="PTHR15394">
    <property type="entry name" value="SERINE HYDROLASE RBBP9"/>
    <property type="match status" value="1"/>
</dbReference>
<dbReference type="EC" id="3.-.-.-" evidence="1"/>
<keyword evidence="2" id="KW-1185">Reference proteome</keyword>
<dbReference type="OrthoDB" id="9804993at2"/>
<dbReference type="AlphaFoldDB" id="A0A381EA91"/>
<dbReference type="Gene3D" id="3.40.50.1820">
    <property type="entry name" value="alpha/beta hydrolase"/>
    <property type="match status" value="1"/>
</dbReference>
<dbReference type="EMBL" id="UFUW01000001">
    <property type="protein sequence ID" value="SUX23948.1"/>
    <property type="molecule type" value="Genomic_DNA"/>
</dbReference>
<protein>
    <submittedName>
        <fullName evidence="1">Hydrolase ydeN</fullName>
        <ecNumber evidence="1">3.-.-.-</ecNumber>
    </submittedName>
</protein>
<proteinExistence type="predicted"/>
<sequence>MHAYIIHGYGASPTDHWFPWLQARLQAAGISTIVPPLPDSEHPDFAAWQAALTQTIGTPDRNTLLIAHSLGTISLLHYLSATCPAAVGGLVLVAGFGARLPELPIIGGFDIDTYIDHTRLDDVVLRRYAAHMHHLISDNDYVVAPANSHALAARLGGTVHALPRYGHFLSADGITELPAAWEALQSCFSGKDHV</sequence>
<organism evidence="1 2">
    <name type="scientific">Cardiobacterium valvarum</name>
    <dbReference type="NCBI Taxonomy" id="194702"/>
    <lineage>
        <taxon>Bacteria</taxon>
        <taxon>Pseudomonadati</taxon>
        <taxon>Pseudomonadota</taxon>
        <taxon>Gammaproteobacteria</taxon>
        <taxon>Cardiobacteriales</taxon>
        <taxon>Cardiobacteriaceae</taxon>
        <taxon>Cardiobacterium</taxon>
    </lineage>
</organism>
<dbReference type="InterPro" id="IPR010662">
    <property type="entry name" value="RBBP9/YdeN"/>
</dbReference>
<dbReference type="PANTHER" id="PTHR15394:SF3">
    <property type="entry name" value="SERINE HYDROLASE RBBP9"/>
    <property type="match status" value="1"/>
</dbReference>
<name>A0A381EA91_9GAMM</name>
<keyword evidence="1" id="KW-0378">Hydrolase</keyword>
<dbReference type="RefSeq" id="WP_115611863.1">
    <property type="nucleotide sequence ID" value="NZ_JBHLZC010000002.1"/>
</dbReference>
<dbReference type="SUPFAM" id="SSF53474">
    <property type="entry name" value="alpha/beta-Hydrolases"/>
    <property type="match status" value="1"/>
</dbReference>
<dbReference type="InterPro" id="IPR029058">
    <property type="entry name" value="AB_hydrolase_fold"/>
</dbReference>
<accession>A0A381EA91</accession>